<proteinExistence type="predicted"/>
<evidence type="ECO:0000259" key="1">
    <source>
        <dbReference type="Pfam" id="PF08241"/>
    </source>
</evidence>
<dbReference type="SUPFAM" id="SSF53335">
    <property type="entry name" value="S-adenosyl-L-methionine-dependent methyltransferases"/>
    <property type="match status" value="1"/>
</dbReference>
<keyword evidence="3" id="KW-1185">Reference proteome</keyword>
<dbReference type="CDD" id="cd02440">
    <property type="entry name" value="AdoMet_MTases"/>
    <property type="match status" value="1"/>
</dbReference>
<organism evidence="2 3">
    <name type="scientific">Haemaphysalis longicornis</name>
    <name type="common">Bush tick</name>
    <dbReference type="NCBI Taxonomy" id="44386"/>
    <lineage>
        <taxon>Eukaryota</taxon>
        <taxon>Metazoa</taxon>
        <taxon>Ecdysozoa</taxon>
        <taxon>Arthropoda</taxon>
        <taxon>Chelicerata</taxon>
        <taxon>Arachnida</taxon>
        <taxon>Acari</taxon>
        <taxon>Parasitiformes</taxon>
        <taxon>Ixodida</taxon>
        <taxon>Ixodoidea</taxon>
        <taxon>Ixodidae</taxon>
        <taxon>Haemaphysalinae</taxon>
        <taxon>Haemaphysalis</taxon>
    </lineage>
</organism>
<dbReference type="Pfam" id="PF08241">
    <property type="entry name" value="Methyltransf_11"/>
    <property type="match status" value="1"/>
</dbReference>
<protein>
    <recommendedName>
        <fullName evidence="1">Methyltransferase type 11 domain-containing protein</fullName>
    </recommendedName>
</protein>
<sequence length="163" mass="18625">MSSTSKFDKQEDEKCDSSCYINPAYYCNVKQAENSPRLEGLKFVQFKLPNSEQHQYLDVGCGPGNFTKDFLLKIASPCRRIVGVDRADAMVEHAREHSSDPSISYERLDIELDDPQPLVDKYGHFDRAYSFMVLQCVRDLGRAYRNLFHLLKEGGECALLYVA</sequence>
<dbReference type="PANTHER" id="PTHR43861:SF1">
    <property type="entry name" value="TRANS-ACONITATE 2-METHYLTRANSFERASE"/>
    <property type="match status" value="1"/>
</dbReference>
<name>A0A9J6H7Z2_HAELO</name>
<dbReference type="PANTHER" id="PTHR43861">
    <property type="entry name" value="TRANS-ACONITATE 2-METHYLTRANSFERASE-RELATED"/>
    <property type="match status" value="1"/>
</dbReference>
<evidence type="ECO:0000313" key="2">
    <source>
        <dbReference type="EMBL" id="KAH9382821.1"/>
    </source>
</evidence>
<reference evidence="2 3" key="1">
    <citation type="journal article" date="2020" name="Cell">
        <title>Large-Scale Comparative Analyses of Tick Genomes Elucidate Their Genetic Diversity and Vector Capacities.</title>
        <authorList>
            <consortium name="Tick Genome and Microbiome Consortium (TIGMIC)"/>
            <person name="Jia N."/>
            <person name="Wang J."/>
            <person name="Shi W."/>
            <person name="Du L."/>
            <person name="Sun Y."/>
            <person name="Zhan W."/>
            <person name="Jiang J.F."/>
            <person name="Wang Q."/>
            <person name="Zhang B."/>
            <person name="Ji P."/>
            <person name="Bell-Sakyi L."/>
            <person name="Cui X.M."/>
            <person name="Yuan T.T."/>
            <person name="Jiang B.G."/>
            <person name="Yang W.F."/>
            <person name="Lam T.T."/>
            <person name="Chang Q.C."/>
            <person name="Ding S.J."/>
            <person name="Wang X.J."/>
            <person name="Zhu J.G."/>
            <person name="Ruan X.D."/>
            <person name="Zhao L."/>
            <person name="Wei J.T."/>
            <person name="Ye R.Z."/>
            <person name="Que T.C."/>
            <person name="Du C.H."/>
            <person name="Zhou Y.H."/>
            <person name="Cheng J.X."/>
            <person name="Dai P.F."/>
            <person name="Guo W.B."/>
            <person name="Han X.H."/>
            <person name="Huang E.J."/>
            <person name="Li L.F."/>
            <person name="Wei W."/>
            <person name="Gao Y.C."/>
            <person name="Liu J.Z."/>
            <person name="Shao H.Z."/>
            <person name="Wang X."/>
            <person name="Wang C.C."/>
            <person name="Yang T.C."/>
            <person name="Huo Q.B."/>
            <person name="Li W."/>
            <person name="Chen H.Y."/>
            <person name="Chen S.E."/>
            <person name="Zhou L.G."/>
            <person name="Ni X.B."/>
            <person name="Tian J.H."/>
            <person name="Sheng Y."/>
            <person name="Liu T."/>
            <person name="Pan Y.S."/>
            <person name="Xia L.Y."/>
            <person name="Li J."/>
            <person name="Zhao F."/>
            <person name="Cao W.C."/>
        </authorList>
    </citation>
    <scope>NUCLEOTIDE SEQUENCE [LARGE SCALE GENOMIC DNA]</scope>
    <source>
        <strain evidence="2">HaeL-2018</strain>
    </source>
</reference>
<dbReference type="InterPro" id="IPR029063">
    <property type="entry name" value="SAM-dependent_MTases_sf"/>
</dbReference>
<gene>
    <name evidence="2" type="ORF">HPB48_023383</name>
</gene>
<evidence type="ECO:0000313" key="3">
    <source>
        <dbReference type="Proteomes" id="UP000821853"/>
    </source>
</evidence>
<comment type="caution">
    <text evidence="2">The sequence shown here is derived from an EMBL/GenBank/DDBJ whole genome shotgun (WGS) entry which is preliminary data.</text>
</comment>
<dbReference type="OrthoDB" id="66144at2759"/>
<accession>A0A9J6H7Z2</accession>
<dbReference type="AlphaFoldDB" id="A0A9J6H7Z2"/>
<dbReference type="GO" id="GO:0008757">
    <property type="term" value="F:S-adenosylmethionine-dependent methyltransferase activity"/>
    <property type="evidence" value="ECO:0007669"/>
    <property type="project" value="InterPro"/>
</dbReference>
<dbReference type="VEuPathDB" id="VectorBase:HLOH_045020"/>
<dbReference type="InterPro" id="IPR013216">
    <property type="entry name" value="Methyltransf_11"/>
</dbReference>
<dbReference type="EMBL" id="JABSTR010000430">
    <property type="protein sequence ID" value="KAH9382821.1"/>
    <property type="molecule type" value="Genomic_DNA"/>
</dbReference>
<feature type="domain" description="Methyltransferase type 11" evidence="1">
    <location>
        <begin position="57"/>
        <end position="158"/>
    </location>
</feature>
<dbReference type="Proteomes" id="UP000821853">
    <property type="component" value="Unassembled WGS sequence"/>
</dbReference>
<dbReference type="Gene3D" id="3.40.50.150">
    <property type="entry name" value="Vaccinia Virus protein VP39"/>
    <property type="match status" value="1"/>
</dbReference>